<dbReference type="PANTHER" id="PTHR30193:SF37">
    <property type="entry name" value="INNER MEMBRANE ABC TRANSPORTER PERMEASE PROTEIN YCJO"/>
    <property type="match status" value="1"/>
</dbReference>
<dbReference type="EMBL" id="FODF01000018">
    <property type="protein sequence ID" value="SEN84725.1"/>
    <property type="molecule type" value="Genomic_DNA"/>
</dbReference>
<dbReference type="CDD" id="cd06261">
    <property type="entry name" value="TM_PBP2"/>
    <property type="match status" value="1"/>
</dbReference>
<evidence type="ECO:0000259" key="8">
    <source>
        <dbReference type="PROSITE" id="PS50928"/>
    </source>
</evidence>
<organism evidence="9 10">
    <name type="scientific">Peptostreptococcus russellii</name>
    <dbReference type="NCBI Taxonomy" id="215200"/>
    <lineage>
        <taxon>Bacteria</taxon>
        <taxon>Bacillati</taxon>
        <taxon>Bacillota</taxon>
        <taxon>Clostridia</taxon>
        <taxon>Peptostreptococcales</taxon>
        <taxon>Peptostreptococcaceae</taxon>
        <taxon>Peptostreptococcus</taxon>
    </lineage>
</organism>
<evidence type="ECO:0000256" key="1">
    <source>
        <dbReference type="ARBA" id="ARBA00004651"/>
    </source>
</evidence>
<dbReference type="Pfam" id="PF00528">
    <property type="entry name" value="BPD_transp_1"/>
    <property type="match status" value="1"/>
</dbReference>
<dbReference type="PROSITE" id="PS50928">
    <property type="entry name" value="ABC_TM1"/>
    <property type="match status" value="1"/>
</dbReference>
<dbReference type="GO" id="GO:0055085">
    <property type="term" value="P:transmembrane transport"/>
    <property type="evidence" value="ECO:0007669"/>
    <property type="project" value="InterPro"/>
</dbReference>
<sequence length="293" mass="33348">MTKIKLKNYTPYFLILPVVVFMLALYAYPIFLVFVESFNKTSIIAGSSEFVGLDNFRKIISDGSFSTTLGLTFKYTALTVFLKMFLGFVMALFLYSDIYFKKTLRFLSLIPWAIPQVAVSIVWKWILDGNYGYLNYYLIKFGIIEKNIAWLSSQKLAFFCAAFVDTWLGISLVSMIFLAALNSIDRSLYESAMMDGANLIRRFTNVTIPGIKTVFFITLTLVTIWTFNSFNVIFVLTQGGPMRSTETLIIRIYQEAFSKFDLGTSSALSVIVFLILISFSAIYFKLISNANKE</sequence>
<feature type="transmembrane region" description="Helical" evidence="7">
    <location>
        <begin position="156"/>
        <end position="182"/>
    </location>
</feature>
<dbReference type="InterPro" id="IPR000515">
    <property type="entry name" value="MetI-like"/>
</dbReference>
<feature type="domain" description="ABC transmembrane type-1" evidence="8">
    <location>
        <begin position="69"/>
        <end position="283"/>
    </location>
</feature>
<evidence type="ECO:0000256" key="6">
    <source>
        <dbReference type="ARBA" id="ARBA00023136"/>
    </source>
</evidence>
<evidence type="ECO:0000256" key="2">
    <source>
        <dbReference type="ARBA" id="ARBA00022448"/>
    </source>
</evidence>
<dbReference type="SUPFAM" id="SSF161098">
    <property type="entry name" value="MetI-like"/>
    <property type="match status" value="1"/>
</dbReference>
<reference evidence="9 10" key="1">
    <citation type="submission" date="2016-10" db="EMBL/GenBank/DDBJ databases">
        <authorList>
            <person name="de Groot N.N."/>
        </authorList>
    </citation>
    <scope>NUCLEOTIDE SEQUENCE [LARGE SCALE GENOMIC DNA]</scope>
    <source>
        <strain evidence="9 10">Calf135</strain>
    </source>
</reference>
<dbReference type="STRING" id="215200.SAMN05216454_11810"/>
<keyword evidence="2 7" id="KW-0813">Transport</keyword>
<keyword evidence="6 7" id="KW-0472">Membrane</keyword>
<dbReference type="RefSeq" id="WP_091976006.1">
    <property type="nucleotide sequence ID" value="NZ_FODF01000018.1"/>
</dbReference>
<comment type="similarity">
    <text evidence="7">Belongs to the binding-protein-dependent transport system permease family.</text>
</comment>
<protein>
    <submittedName>
        <fullName evidence="9">Carbohydrate ABC transporter membrane protein 1, CUT1 family</fullName>
    </submittedName>
</protein>
<comment type="subcellular location">
    <subcellularLocation>
        <location evidence="1 7">Cell membrane</location>
        <topology evidence="1 7">Multi-pass membrane protein</topology>
    </subcellularLocation>
</comment>
<dbReference type="InterPro" id="IPR051393">
    <property type="entry name" value="ABC_transporter_permease"/>
</dbReference>
<feature type="transmembrane region" description="Helical" evidence="7">
    <location>
        <begin position="12"/>
        <end position="35"/>
    </location>
</feature>
<gene>
    <name evidence="9" type="ORF">SAMN05216454_11810</name>
</gene>
<evidence type="ECO:0000256" key="4">
    <source>
        <dbReference type="ARBA" id="ARBA00022692"/>
    </source>
</evidence>
<dbReference type="GO" id="GO:0005886">
    <property type="term" value="C:plasma membrane"/>
    <property type="evidence" value="ECO:0007669"/>
    <property type="project" value="UniProtKB-SubCell"/>
</dbReference>
<feature type="transmembrane region" description="Helical" evidence="7">
    <location>
        <begin position="106"/>
        <end position="126"/>
    </location>
</feature>
<dbReference type="PANTHER" id="PTHR30193">
    <property type="entry name" value="ABC TRANSPORTER PERMEASE PROTEIN"/>
    <property type="match status" value="1"/>
</dbReference>
<dbReference type="AlphaFoldDB" id="A0A1H8JW44"/>
<name>A0A1H8JW44_9FIRM</name>
<accession>A0A1H8JW44</accession>
<proteinExistence type="inferred from homology"/>
<evidence type="ECO:0000256" key="5">
    <source>
        <dbReference type="ARBA" id="ARBA00022989"/>
    </source>
</evidence>
<evidence type="ECO:0000313" key="9">
    <source>
        <dbReference type="EMBL" id="SEN84725.1"/>
    </source>
</evidence>
<evidence type="ECO:0000256" key="3">
    <source>
        <dbReference type="ARBA" id="ARBA00022475"/>
    </source>
</evidence>
<keyword evidence="4 7" id="KW-0812">Transmembrane</keyword>
<dbReference type="Gene3D" id="1.10.3720.10">
    <property type="entry name" value="MetI-like"/>
    <property type="match status" value="1"/>
</dbReference>
<evidence type="ECO:0000313" key="10">
    <source>
        <dbReference type="Proteomes" id="UP000199512"/>
    </source>
</evidence>
<keyword evidence="3" id="KW-1003">Cell membrane</keyword>
<feature type="transmembrane region" description="Helical" evidence="7">
    <location>
        <begin position="267"/>
        <end position="287"/>
    </location>
</feature>
<feature type="transmembrane region" description="Helical" evidence="7">
    <location>
        <begin position="203"/>
        <end position="227"/>
    </location>
</feature>
<keyword evidence="5 7" id="KW-1133">Transmembrane helix</keyword>
<dbReference type="OrthoDB" id="9786413at2"/>
<keyword evidence="10" id="KW-1185">Reference proteome</keyword>
<feature type="transmembrane region" description="Helical" evidence="7">
    <location>
        <begin position="75"/>
        <end position="94"/>
    </location>
</feature>
<dbReference type="Proteomes" id="UP000199512">
    <property type="component" value="Unassembled WGS sequence"/>
</dbReference>
<evidence type="ECO:0000256" key="7">
    <source>
        <dbReference type="RuleBase" id="RU363032"/>
    </source>
</evidence>
<dbReference type="InterPro" id="IPR035906">
    <property type="entry name" value="MetI-like_sf"/>
</dbReference>